<protein>
    <submittedName>
        <fullName evidence="2">Uncharacterized protein</fullName>
    </submittedName>
</protein>
<evidence type="ECO:0000313" key="3">
    <source>
        <dbReference type="Proteomes" id="UP000507470"/>
    </source>
</evidence>
<evidence type="ECO:0000313" key="2">
    <source>
        <dbReference type="EMBL" id="CAC5409628.1"/>
    </source>
</evidence>
<dbReference type="Gene3D" id="3.90.210.10">
    <property type="entry name" value="Heat-Labile Enterotoxin, subunit A"/>
    <property type="match status" value="1"/>
</dbReference>
<feature type="compositionally biased region" description="Polar residues" evidence="1">
    <location>
        <begin position="148"/>
        <end position="160"/>
    </location>
</feature>
<proteinExistence type="predicted"/>
<organism evidence="2 3">
    <name type="scientific">Mytilus coruscus</name>
    <name type="common">Sea mussel</name>
    <dbReference type="NCBI Taxonomy" id="42192"/>
    <lineage>
        <taxon>Eukaryota</taxon>
        <taxon>Metazoa</taxon>
        <taxon>Spiralia</taxon>
        <taxon>Lophotrochozoa</taxon>
        <taxon>Mollusca</taxon>
        <taxon>Bivalvia</taxon>
        <taxon>Autobranchia</taxon>
        <taxon>Pteriomorphia</taxon>
        <taxon>Mytilida</taxon>
        <taxon>Mytiloidea</taxon>
        <taxon>Mytilidae</taxon>
        <taxon>Mytilinae</taxon>
        <taxon>Mytilus</taxon>
    </lineage>
</organism>
<accession>A0A6J8DM15</accession>
<keyword evidence="3" id="KW-1185">Reference proteome</keyword>
<dbReference type="EMBL" id="CACVKT020007645">
    <property type="protein sequence ID" value="CAC5409628.1"/>
    <property type="molecule type" value="Genomic_DNA"/>
</dbReference>
<feature type="compositionally biased region" description="Basic and acidic residues" evidence="1">
    <location>
        <begin position="35"/>
        <end position="59"/>
    </location>
</feature>
<feature type="compositionally biased region" description="Low complexity" evidence="1">
    <location>
        <begin position="161"/>
        <end position="172"/>
    </location>
</feature>
<dbReference type="OrthoDB" id="6127824at2759"/>
<feature type="region of interest" description="Disordered" evidence="1">
    <location>
        <begin position="148"/>
        <end position="179"/>
    </location>
</feature>
<feature type="region of interest" description="Disordered" evidence="1">
    <location>
        <begin position="1"/>
        <end position="74"/>
    </location>
</feature>
<gene>
    <name evidence="2" type="ORF">MCOR_42886</name>
</gene>
<reference evidence="2 3" key="1">
    <citation type="submission" date="2020-06" db="EMBL/GenBank/DDBJ databases">
        <authorList>
            <person name="Li R."/>
            <person name="Bekaert M."/>
        </authorList>
    </citation>
    <scope>NUCLEOTIDE SEQUENCE [LARGE SCALE GENOMIC DNA]</scope>
    <source>
        <strain evidence="3">wild</strain>
    </source>
</reference>
<name>A0A6J8DM15_MYTCO</name>
<dbReference type="AlphaFoldDB" id="A0A6J8DM15"/>
<feature type="compositionally biased region" description="Basic and acidic residues" evidence="1">
    <location>
        <begin position="1"/>
        <end position="21"/>
    </location>
</feature>
<sequence length="322" mass="36277">MDKIAFSETRPSETEHPDIGKAFKRKHSDSLDDNENPKKQKVNLENEKAKENIEVKSEESLESNNEVSTENKGDNVIATYSKSNESNIVHLQDHDAFCFVKENKLKPNSIITEVENAEQSKDLDGHLISKNDDKHFDQNEIICETVQESDTISQTTDASPTTEIDTIDSSSSEVPDPEPIKREEAKKFPKLYRLLRDGECKENGLQAKDPGSNTSVADHVANGSNGSCSKYISTCSTRSAAYNWLRLKTKSRRYRNGIKTIVEIDVNNLPSNVNIIDLTSEELRKQYEEWDKEINRQFHRFAASHGEVLLVGFVPADCLADA</sequence>
<evidence type="ECO:0000256" key="1">
    <source>
        <dbReference type="SAM" id="MobiDB-lite"/>
    </source>
</evidence>
<dbReference type="Proteomes" id="UP000507470">
    <property type="component" value="Unassembled WGS sequence"/>
</dbReference>